<dbReference type="GeneID" id="40326077"/>
<proteinExistence type="predicted"/>
<feature type="compositionally biased region" description="Basic and acidic residues" evidence="3">
    <location>
        <begin position="142"/>
        <end position="170"/>
    </location>
</feature>
<dbReference type="RefSeq" id="XP_029240967.1">
    <property type="nucleotide sequence ID" value="XM_029379160.1"/>
</dbReference>
<evidence type="ECO:0000256" key="1">
    <source>
        <dbReference type="ARBA" id="ARBA00004123"/>
    </source>
</evidence>
<evidence type="ECO:0000256" key="3">
    <source>
        <dbReference type="SAM" id="MobiDB-lite"/>
    </source>
</evidence>
<evidence type="ECO:0000256" key="2">
    <source>
        <dbReference type="ARBA" id="ARBA00023242"/>
    </source>
</evidence>
<dbReference type="GO" id="GO:0003682">
    <property type="term" value="F:chromatin binding"/>
    <property type="evidence" value="ECO:0007669"/>
    <property type="project" value="TreeGrafter"/>
</dbReference>
<dbReference type="Pfam" id="PF09739">
    <property type="entry name" value="MCM_bind"/>
    <property type="match status" value="1"/>
</dbReference>
<evidence type="ECO:0000313" key="4">
    <source>
        <dbReference type="EMBL" id="RNF09434.1"/>
    </source>
</evidence>
<sequence length="582" mass="65113">MDIECCQAEIGKLIREKTEELNDIGAALAFVHHHVLSKLQISESVLPVPDVFSPCVMQRVSGQLCRCRGMIQEVEPNLSLYRASTSDFFAGGEGENTVMLEATLLYIIPVPGNSYFYHVPPEALSEERAATSNLPAVGYCSTDRKRRERPDGQLHSSDVERDPKQPRQEHWASQCDEVSQSKLNMPLYRKLNLPHPPLSGLLHTACIVTVIQHSAVDGKRLQLNDVVDFFGFLDDDSAAMNSHISDPADEFGAFASWHAEQLSPSLLSRMTCISWRHVFVAPARPLPTYFFESRRSQVVLYLTNTICQGDTLLAEYILLHLCARVITHESATPIGDIPLRVEARAIDPQVWSSFMRNIAPVGEVLLDASQLLNTDLCITPRQDHTANVLRTGTLQLANGTHVTLDCQAVTKASSELHDALFTVMHKQVLPLEYPYQVHELPIDLSFLALSTLRLSEEIEALQLAISVLWLPDPPTAATYTTNLLAEEVRDYFSHVRCIRREFDGEASSQARRLADKLVAFSKSEPAWNNRDPFIHNNSFSMAAALMRACAASFGRERISDNDVEHILRFEKERVARCSDAGR</sequence>
<protein>
    <submittedName>
        <fullName evidence="4">E2F target protein 1</fullName>
    </submittedName>
</protein>
<dbReference type="VEuPathDB" id="TriTrypDB:TRSC58_05798"/>
<evidence type="ECO:0000313" key="5">
    <source>
        <dbReference type="Proteomes" id="UP000283634"/>
    </source>
</evidence>
<dbReference type="PANTHER" id="PTHR13489">
    <property type="entry name" value="MINI-CHROMOSOME MAINTENANCE COMPLEX-BINDING PROTEIN"/>
    <property type="match status" value="1"/>
</dbReference>
<dbReference type="GO" id="GO:0006261">
    <property type="term" value="P:DNA-templated DNA replication"/>
    <property type="evidence" value="ECO:0007669"/>
    <property type="project" value="TreeGrafter"/>
</dbReference>
<name>A0A422NVG0_TRYRA</name>
<dbReference type="GO" id="GO:0005634">
    <property type="term" value="C:nucleus"/>
    <property type="evidence" value="ECO:0007669"/>
    <property type="project" value="UniProtKB-SubCell"/>
</dbReference>
<keyword evidence="5" id="KW-1185">Reference proteome</keyword>
<feature type="region of interest" description="Disordered" evidence="3">
    <location>
        <begin position="140"/>
        <end position="177"/>
    </location>
</feature>
<dbReference type="OrthoDB" id="329666at2759"/>
<dbReference type="PANTHER" id="PTHR13489:SF0">
    <property type="entry name" value="MINI-CHROMOSOME MAINTENANCE COMPLEX-BINDING PROTEIN"/>
    <property type="match status" value="1"/>
</dbReference>
<comment type="subcellular location">
    <subcellularLocation>
        <location evidence="1">Nucleus</location>
    </subcellularLocation>
</comment>
<dbReference type="InterPro" id="IPR019140">
    <property type="entry name" value="MCM_complex-bd"/>
</dbReference>
<dbReference type="OMA" id="CASRQNF"/>
<comment type="caution">
    <text evidence="4">The sequence shown here is derived from an EMBL/GenBank/DDBJ whole genome shotgun (WGS) entry which is preliminary data.</text>
</comment>
<dbReference type="EMBL" id="MKGL01000047">
    <property type="protein sequence ID" value="RNF09434.1"/>
    <property type="molecule type" value="Genomic_DNA"/>
</dbReference>
<organism evidence="4 5">
    <name type="scientific">Trypanosoma rangeli</name>
    <dbReference type="NCBI Taxonomy" id="5698"/>
    <lineage>
        <taxon>Eukaryota</taxon>
        <taxon>Discoba</taxon>
        <taxon>Euglenozoa</taxon>
        <taxon>Kinetoplastea</taxon>
        <taxon>Metakinetoplastina</taxon>
        <taxon>Trypanosomatida</taxon>
        <taxon>Trypanosomatidae</taxon>
        <taxon>Trypanosoma</taxon>
        <taxon>Herpetosoma</taxon>
    </lineage>
</organism>
<dbReference type="Proteomes" id="UP000283634">
    <property type="component" value="Unassembled WGS sequence"/>
</dbReference>
<reference evidence="4 5" key="1">
    <citation type="journal article" date="2018" name="BMC Genomics">
        <title>Genomic comparison of Trypanosoma conorhini and Trypanosoma rangeli to Trypanosoma cruzi strains of high and low virulence.</title>
        <authorList>
            <person name="Bradwell K.R."/>
            <person name="Koparde V.N."/>
            <person name="Matveyev A.V."/>
            <person name="Serrano M.G."/>
            <person name="Alves J.M."/>
            <person name="Parikh H."/>
            <person name="Huang B."/>
            <person name="Lee V."/>
            <person name="Espinosa-Alvarez O."/>
            <person name="Ortiz P.A."/>
            <person name="Costa-Martins A.G."/>
            <person name="Teixeira M.M."/>
            <person name="Buck G.A."/>
        </authorList>
    </citation>
    <scope>NUCLEOTIDE SEQUENCE [LARGE SCALE GENOMIC DNA]</scope>
    <source>
        <strain evidence="4 5">AM80</strain>
    </source>
</reference>
<dbReference type="AlphaFoldDB" id="A0A422NVG0"/>
<gene>
    <name evidence="4" type="ORF">TraAM80_02144</name>
</gene>
<accession>A0A422NVG0</accession>
<keyword evidence="2" id="KW-0539">Nucleus</keyword>